<dbReference type="CDD" id="cd18501">
    <property type="entry name" value="BACK_ANKFY1_Rank5"/>
    <property type="match status" value="1"/>
</dbReference>
<keyword evidence="4" id="KW-0862">Zinc</keyword>
<dbReference type="OrthoDB" id="2306477at2759"/>
<feature type="repeat" description="ANK" evidence="6">
    <location>
        <begin position="449"/>
        <end position="481"/>
    </location>
</feature>
<keyword evidence="8" id="KW-0175">Coiled coil</keyword>
<evidence type="ECO:0000259" key="9">
    <source>
        <dbReference type="PROSITE" id="PS50097"/>
    </source>
</evidence>
<feature type="repeat" description="ANK" evidence="6">
    <location>
        <begin position="794"/>
        <end position="819"/>
    </location>
</feature>
<feature type="repeat" description="ANK" evidence="6">
    <location>
        <begin position="374"/>
        <end position="399"/>
    </location>
</feature>
<dbReference type="Gene3D" id="1.25.40.20">
    <property type="entry name" value="Ankyrin repeat-containing domain"/>
    <property type="match status" value="5"/>
</dbReference>
<dbReference type="InterPro" id="IPR017455">
    <property type="entry name" value="Znf_FYVE-rel"/>
</dbReference>
<evidence type="ECO:0000256" key="1">
    <source>
        <dbReference type="ARBA" id="ARBA00022723"/>
    </source>
</evidence>
<dbReference type="InterPro" id="IPR049765">
    <property type="entry name" value="ANFY1_BTB_POZ"/>
</dbReference>
<dbReference type="SUPFAM" id="SSF57903">
    <property type="entry name" value="FYVE/PHD zinc finger"/>
    <property type="match status" value="1"/>
</dbReference>
<dbReference type="PANTHER" id="PTHR24123:SF130">
    <property type="entry name" value="ANKYRIN REPEAT AND FYVE DOMAIN CONTAINING 1"/>
    <property type="match status" value="1"/>
</dbReference>
<feature type="repeat" description="ANK" evidence="6">
    <location>
        <begin position="482"/>
        <end position="514"/>
    </location>
</feature>
<keyword evidence="3 7" id="KW-0863">Zinc-finger</keyword>
<keyword evidence="2" id="KW-0677">Repeat</keyword>
<feature type="repeat" description="ANK" evidence="6">
    <location>
        <begin position="534"/>
        <end position="566"/>
    </location>
</feature>
<dbReference type="Gene3D" id="3.30.40.10">
    <property type="entry name" value="Zinc/RING finger domain, C3HC4 (zinc finger)"/>
    <property type="match status" value="1"/>
</dbReference>
<dbReference type="PROSITE" id="PS50088">
    <property type="entry name" value="ANK_REPEAT"/>
    <property type="match status" value="14"/>
</dbReference>
<dbReference type="InterPro" id="IPR011333">
    <property type="entry name" value="SKP1/BTB/POZ_sf"/>
</dbReference>
<feature type="repeat" description="ANK" evidence="6">
    <location>
        <begin position="963"/>
        <end position="984"/>
    </location>
</feature>
<dbReference type="Gene3D" id="3.30.710.10">
    <property type="entry name" value="Potassium Channel Kv1.1, Chain A"/>
    <property type="match status" value="1"/>
</dbReference>
<evidence type="ECO:0000256" key="3">
    <source>
        <dbReference type="ARBA" id="ARBA00022771"/>
    </source>
</evidence>
<organism evidence="11 12">
    <name type="scientific">Owenia fusiformis</name>
    <name type="common">Polychaete worm</name>
    <dbReference type="NCBI Taxonomy" id="6347"/>
    <lineage>
        <taxon>Eukaryota</taxon>
        <taxon>Metazoa</taxon>
        <taxon>Spiralia</taxon>
        <taxon>Lophotrochozoa</taxon>
        <taxon>Annelida</taxon>
        <taxon>Polychaeta</taxon>
        <taxon>Sedentaria</taxon>
        <taxon>Canalipalpata</taxon>
        <taxon>Sabellida</taxon>
        <taxon>Oweniida</taxon>
        <taxon>Oweniidae</taxon>
        <taxon>Owenia</taxon>
    </lineage>
</organism>
<comment type="caution">
    <text evidence="11">The sequence shown here is derived from an EMBL/GenBank/DDBJ whole genome shotgun (WGS) entry which is preliminary data.</text>
</comment>
<dbReference type="EMBL" id="CAIIXF020000012">
    <property type="protein sequence ID" value="CAH1801017.1"/>
    <property type="molecule type" value="Genomic_DNA"/>
</dbReference>
<evidence type="ECO:0000256" key="6">
    <source>
        <dbReference type="PROSITE-ProRule" id="PRU00023"/>
    </source>
</evidence>
<dbReference type="Proteomes" id="UP000749559">
    <property type="component" value="Unassembled WGS sequence"/>
</dbReference>
<feature type="repeat" description="ANK" evidence="6">
    <location>
        <begin position="646"/>
        <end position="678"/>
    </location>
</feature>
<evidence type="ECO:0000256" key="8">
    <source>
        <dbReference type="SAM" id="Coils"/>
    </source>
</evidence>
<dbReference type="SMART" id="SM00248">
    <property type="entry name" value="ANK"/>
    <property type="match status" value="20"/>
</dbReference>
<dbReference type="InterPro" id="IPR049764">
    <property type="entry name" value="ANFY1_FYVE"/>
</dbReference>
<name>A0A8S4Q577_OWEFU</name>
<dbReference type="Pfam" id="PF00651">
    <property type="entry name" value="BTB"/>
    <property type="match status" value="1"/>
</dbReference>
<dbReference type="PROSITE" id="PS50097">
    <property type="entry name" value="BTB"/>
    <property type="match status" value="1"/>
</dbReference>
<evidence type="ECO:0000256" key="4">
    <source>
        <dbReference type="ARBA" id="ARBA00022833"/>
    </source>
</evidence>
<feature type="repeat" description="ANK" evidence="6">
    <location>
        <begin position="296"/>
        <end position="328"/>
    </location>
</feature>
<feature type="coiled-coil region" evidence="8">
    <location>
        <begin position="15"/>
        <end position="49"/>
    </location>
</feature>
<dbReference type="Pfam" id="PF12796">
    <property type="entry name" value="Ank_2"/>
    <property type="match status" value="5"/>
</dbReference>
<dbReference type="PROSITE" id="PS50297">
    <property type="entry name" value="ANK_REP_REGION"/>
    <property type="match status" value="9"/>
</dbReference>
<proteinExistence type="predicted"/>
<evidence type="ECO:0008006" key="13">
    <source>
        <dbReference type="Google" id="ProtNLM"/>
    </source>
</evidence>
<keyword evidence="5 6" id="KW-0040">ANK repeat</keyword>
<feature type="repeat" description="ANK" evidence="6">
    <location>
        <begin position="613"/>
        <end position="645"/>
    </location>
</feature>
<feature type="domain" description="FYVE-type" evidence="10">
    <location>
        <begin position="1096"/>
        <end position="1156"/>
    </location>
</feature>
<dbReference type="InterPro" id="IPR000306">
    <property type="entry name" value="Znf_FYVE"/>
</dbReference>
<feature type="repeat" description="ANK" evidence="6">
    <location>
        <begin position="580"/>
        <end position="612"/>
    </location>
</feature>
<dbReference type="Pfam" id="PF01363">
    <property type="entry name" value="FYVE"/>
    <property type="match status" value="1"/>
</dbReference>
<dbReference type="GO" id="GO:0008270">
    <property type="term" value="F:zinc ion binding"/>
    <property type="evidence" value="ECO:0007669"/>
    <property type="project" value="UniProtKB-KW"/>
</dbReference>
<evidence type="ECO:0000256" key="2">
    <source>
        <dbReference type="ARBA" id="ARBA00022737"/>
    </source>
</evidence>
<dbReference type="InterPro" id="IPR000210">
    <property type="entry name" value="BTB/POZ_dom"/>
</dbReference>
<accession>A0A8S4Q577</accession>
<feature type="repeat" description="ANK" evidence="6">
    <location>
        <begin position="897"/>
        <end position="929"/>
    </location>
</feature>
<evidence type="ECO:0000313" key="11">
    <source>
        <dbReference type="EMBL" id="CAH1801017.1"/>
    </source>
</evidence>
<dbReference type="InterPro" id="IPR049763">
    <property type="entry name" value="ANKFY1_BACK"/>
</dbReference>
<feature type="domain" description="BTB" evidence="9">
    <location>
        <begin position="76"/>
        <end position="138"/>
    </location>
</feature>
<dbReference type="InterPro" id="IPR013083">
    <property type="entry name" value="Znf_RING/FYVE/PHD"/>
</dbReference>
<dbReference type="SMART" id="SM00064">
    <property type="entry name" value="FYVE"/>
    <property type="match status" value="1"/>
</dbReference>
<feature type="repeat" description="ANK" evidence="6">
    <location>
        <begin position="679"/>
        <end position="711"/>
    </location>
</feature>
<dbReference type="InterPro" id="IPR011011">
    <property type="entry name" value="Znf_FYVE_PHD"/>
</dbReference>
<dbReference type="PANTHER" id="PTHR24123">
    <property type="entry name" value="ANKYRIN REPEAT-CONTAINING"/>
    <property type="match status" value="1"/>
</dbReference>
<keyword evidence="12" id="KW-1185">Reference proteome</keyword>
<dbReference type="SUPFAM" id="SSF54695">
    <property type="entry name" value="POZ domain"/>
    <property type="match status" value="1"/>
</dbReference>
<dbReference type="InterPro" id="IPR036770">
    <property type="entry name" value="Ankyrin_rpt-contain_sf"/>
</dbReference>
<evidence type="ECO:0000313" key="12">
    <source>
        <dbReference type="Proteomes" id="UP000749559"/>
    </source>
</evidence>
<reference evidence="11" key="1">
    <citation type="submission" date="2022-03" db="EMBL/GenBank/DDBJ databases">
        <authorList>
            <person name="Martin C."/>
        </authorList>
    </citation>
    <scope>NUCLEOTIDE SEQUENCE</scope>
</reference>
<dbReference type="InterPro" id="IPR002110">
    <property type="entry name" value="Ankyrin_rpt"/>
</dbReference>
<evidence type="ECO:0000256" key="5">
    <source>
        <dbReference type="ARBA" id="ARBA00023043"/>
    </source>
</evidence>
<dbReference type="FunFam" id="3.30.40.10:FF:000104">
    <property type="entry name" value="Ankyrin repeat and FYVE domain-containing 1"/>
    <property type="match status" value="1"/>
</dbReference>
<dbReference type="PROSITE" id="PS50178">
    <property type="entry name" value="ZF_FYVE"/>
    <property type="match status" value="1"/>
</dbReference>
<dbReference type="PRINTS" id="PR01415">
    <property type="entry name" value="ANKYRIN"/>
</dbReference>
<dbReference type="InterPro" id="IPR051165">
    <property type="entry name" value="Multifunctional_ANK_Repeat"/>
</dbReference>
<evidence type="ECO:0000256" key="7">
    <source>
        <dbReference type="PROSITE-ProRule" id="PRU00091"/>
    </source>
</evidence>
<keyword evidence="1" id="KW-0479">Metal-binding</keyword>
<evidence type="ECO:0000259" key="10">
    <source>
        <dbReference type="PROSITE" id="PS50178"/>
    </source>
</evidence>
<dbReference type="CDD" id="cd15728">
    <property type="entry name" value="FYVE_ANFY1"/>
    <property type="match status" value="1"/>
</dbReference>
<feature type="repeat" description="ANK" evidence="6">
    <location>
        <begin position="930"/>
        <end position="962"/>
    </location>
</feature>
<feature type="repeat" description="ANK" evidence="6">
    <location>
        <begin position="761"/>
        <end position="793"/>
    </location>
</feature>
<dbReference type="SUPFAM" id="SSF48403">
    <property type="entry name" value="Ankyrin repeat"/>
    <property type="match status" value="3"/>
</dbReference>
<sequence>MCSSHVTNMDASAEVGKLQSHLALLREEYVKLQNRYADLEKRHQVALAASGTVESENFVSRLLQTVADLFDKDLYSDLSVQIDGQYIKAHRFVLAARSDFWGVADLATTSQLDFTDIPYDVGHALLKWVYTDTIDIKSDDKFLLALLKTASKFKLGELRERCEKALISSVNVKNCIQYYQTAEEIGAETLKKHCSELISNHWSDFNATDFVSMPAPLLYSMFKAKSSYPLHTTIRAHREDVLFLYLIEFDSQLPGKLNEIDDKGDLPLDLALVDQLESIADTLVRHRVNTSAVDREGNALIHKAITRGDESSATFLIKNGADVNAATQMALQTALHLCAAFDPEIASTEVIRGMANVTKMLLENSVDLNKQDKDGNTPIHQAVQSKNKEVFETLLNHASLNLELQNQESQTVLWLALQAEGQQTNYGPDCLAAKLVKRGSSTNAVNISTGDALLHRAARSGNEAAGIFLATHGADVTHANNKGETPLHVASEKGLTNLVEILLSKGANPNAQTRSNIGGTPTDFPGDQEDGIVAKQTPLHVAIANRHEPVVKVFLDYKAKATSTGDNMAIIPNFNLKDSNDQTVLGLALWNGYLNIAETLLNGGSNINDVNAEGMTLLHQAIVKQDTPSALFLLQHSADMNVRTSDNETPLQLAIKRHLPVVVDILCQRGANMNVTYDDGDCPLWQALETGQEDVASTLVRHGCDTNMWGTGPEGCLQTLLHRAIDNSNESVGCFLIRSGCDVNSARKPGIGGEGGEEARDGQSPLHLCSQWGLEQLVQTLVEFNANVNAQDAEGKTPLHVAIINQHPVLISLLMSHPAIDLAVRDKQGLTPFAAAMLNKNNRAAEAILARKPDAAEQMDNKGRNFLHTAILNSDIESVLFLIGIQANVNSKVMDSQQLSPLHLAVQVGSEMIVRNLLLAGAMINDVTPQSQTTLHLAAIHDRPVIASILIENNINYDAVDSNANTALHLACYHGHVGVVKSLLTESRINAEAVNAKGMTAMHNLGQYGKDSAAAIFELFVQCMPDYPIDKPDDDGNTVLLLAYMNGNGALCRAVVKQGACMATINRQGYSIFNFPVATKQLLVKLLDMLSKEPPWSDGDTCNNCHVKFGIKTRKHHCRHCGRLLCSKCSDKDMPIIKFNLPKPVRVCDVCFDVLTLGS</sequence>
<gene>
    <name evidence="11" type="ORF">OFUS_LOCUS24846</name>
</gene>
<protein>
    <recommendedName>
        <fullName evidence="13">Ankyrin repeat and FYVE domain-containing protein 1</fullName>
    </recommendedName>
</protein>
<dbReference type="CDD" id="cd18303">
    <property type="entry name" value="BTB_POZ_Rank-5"/>
    <property type="match status" value="1"/>
</dbReference>
<dbReference type="SMART" id="SM00225">
    <property type="entry name" value="BTB"/>
    <property type="match status" value="1"/>
</dbReference>
<dbReference type="AlphaFoldDB" id="A0A8S4Q577"/>